<proteinExistence type="predicted"/>
<reference evidence="2" key="1">
    <citation type="journal article" date="2021" name="BMC Genomics">
        <title>Chromosome-level genome assembly and manually-curated proteome of model necrotroph Parastagonospora nodorum Sn15 reveals a genome-wide trove of candidate effector homologs, and redundancy of virulence-related functions within an accessory chromosome.</title>
        <authorList>
            <person name="Bertazzoni S."/>
            <person name="Jones D.A.B."/>
            <person name="Phan H.T."/>
            <person name="Tan K.-C."/>
            <person name="Hane J.K."/>
        </authorList>
    </citation>
    <scope>NUCLEOTIDE SEQUENCE [LARGE SCALE GENOMIC DNA]</scope>
    <source>
        <strain evidence="2">SN15 / ATCC MYA-4574 / FGSC 10173)</strain>
    </source>
</reference>
<evidence type="ECO:0000313" key="2">
    <source>
        <dbReference type="Proteomes" id="UP000663193"/>
    </source>
</evidence>
<dbReference type="Proteomes" id="UP000663193">
    <property type="component" value="Chromosome 20"/>
</dbReference>
<evidence type="ECO:0000313" key="1">
    <source>
        <dbReference type="EMBL" id="QRD06377.1"/>
    </source>
</evidence>
<name>A0A7U2NQ57_PHANO</name>
<protein>
    <submittedName>
        <fullName evidence="1">Uncharacterized protein</fullName>
    </submittedName>
</protein>
<gene>
    <name evidence="1" type="ORF">JI435_117570</name>
</gene>
<keyword evidence="2" id="KW-1185">Reference proteome</keyword>
<organism evidence="1 2">
    <name type="scientific">Phaeosphaeria nodorum (strain SN15 / ATCC MYA-4574 / FGSC 10173)</name>
    <name type="common">Glume blotch fungus</name>
    <name type="synonym">Parastagonospora nodorum</name>
    <dbReference type="NCBI Taxonomy" id="321614"/>
    <lineage>
        <taxon>Eukaryota</taxon>
        <taxon>Fungi</taxon>
        <taxon>Dikarya</taxon>
        <taxon>Ascomycota</taxon>
        <taxon>Pezizomycotina</taxon>
        <taxon>Dothideomycetes</taxon>
        <taxon>Pleosporomycetidae</taxon>
        <taxon>Pleosporales</taxon>
        <taxon>Pleosporineae</taxon>
        <taxon>Phaeosphaeriaceae</taxon>
        <taxon>Parastagonospora</taxon>
    </lineage>
</organism>
<accession>A0A7U2NQ57</accession>
<dbReference type="VEuPathDB" id="FungiDB:JI435_117570"/>
<dbReference type="EMBL" id="CP069042">
    <property type="protein sequence ID" value="QRD06377.1"/>
    <property type="molecule type" value="Genomic_DNA"/>
</dbReference>
<sequence length="135" mass="15017">MPIPTRTVRLRFSSVNLRPYSSLAQHKRDDAPPPPQSEVLAQDHSVYLPTDRSIKQIHVHHHYISPPAVSVTILCSRRSSPCDAKLGRRASTGSLYPTLNGSRSSGYRHFSLRRGQTSVSFTWISRPSSCNVHGG</sequence>
<dbReference type="AlphaFoldDB" id="A0A7U2NQ57"/>